<dbReference type="AlphaFoldDB" id="A0A8D8TR34"/>
<feature type="compositionally biased region" description="Polar residues" evidence="1">
    <location>
        <begin position="147"/>
        <end position="164"/>
    </location>
</feature>
<sequence length="451" mass="50624">MLTLHSNIFHGIFIVGFLIPGYGFDTSMVGNIVDEINNKYNTFSLVELIMNDVESYMQLAYKELKDVILNKLKLTTKSPLGLKAASSPSTPMSNNSSNQALNKTSNSVNQTAIHKTPTNHSSTMSRINLSTAHHVLLNISEKHFSHTSISAHNPTDKPSANCQNLDKHGNGTRCTGRHSSVKPQNNMNYSSKSVQSQALGHPNISSNFIDRFLNMKIVNYYKYLHKKYANSSYYGAMKQILDTYFVQFKDEINRIKQNLTSDIKEEIVRIKLNVTNDIKDMKTDLIKLYYETTSTTESVDGIIVHYIENKTYDLEAYVKQALRDMQNKSNANTIAVSTVHMINGTNNGIKRDVLNSKPFKFNANNSNTCKINTHNFPKNKQFIMNGTLFQCTRNFGRTFAAGAPAASATSSASAAPFVSVNSNSAMGLLYRRGPLRRLKDPNMKLRNMRLK</sequence>
<organism evidence="2">
    <name type="scientific">Cacopsylla melanoneura</name>
    <dbReference type="NCBI Taxonomy" id="428564"/>
    <lineage>
        <taxon>Eukaryota</taxon>
        <taxon>Metazoa</taxon>
        <taxon>Ecdysozoa</taxon>
        <taxon>Arthropoda</taxon>
        <taxon>Hexapoda</taxon>
        <taxon>Insecta</taxon>
        <taxon>Pterygota</taxon>
        <taxon>Neoptera</taxon>
        <taxon>Paraneoptera</taxon>
        <taxon>Hemiptera</taxon>
        <taxon>Sternorrhyncha</taxon>
        <taxon>Psylloidea</taxon>
        <taxon>Psyllidae</taxon>
        <taxon>Psyllinae</taxon>
        <taxon>Cacopsylla</taxon>
    </lineage>
</organism>
<feature type="compositionally biased region" description="Polar residues" evidence="1">
    <location>
        <begin position="99"/>
        <end position="108"/>
    </location>
</feature>
<feature type="region of interest" description="Disordered" evidence="1">
    <location>
        <begin position="147"/>
        <end position="194"/>
    </location>
</feature>
<name>A0A8D8TR34_9HEMI</name>
<accession>A0A8D8TR34</accession>
<dbReference type="EMBL" id="HBUF01311259">
    <property type="protein sequence ID" value="CAG6693190.1"/>
    <property type="molecule type" value="Transcribed_RNA"/>
</dbReference>
<evidence type="ECO:0000313" key="2">
    <source>
        <dbReference type="EMBL" id="CAG6693190.1"/>
    </source>
</evidence>
<proteinExistence type="predicted"/>
<reference evidence="2" key="1">
    <citation type="submission" date="2021-05" db="EMBL/GenBank/DDBJ databases">
        <authorList>
            <person name="Alioto T."/>
            <person name="Alioto T."/>
            <person name="Gomez Garrido J."/>
        </authorList>
    </citation>
    <scope>NUCLEOTIDE SEQUENCE</scope>
</reference>
<feature type="compositionally biased region" description="Low complexity" evidence="1">
    <location>
        <begin position="86"/>
        <end position="98"/>
    </location>
</feature>
<feature type="region of interest" description="Disordered" evidence="1">
    <location>
        <begin position="81"/>
        <end position="108"/>
    </location>
</feature>
<protein>
    <submittedName>
        <fullName evidence="2">Uncharacterized protein</fullName>
    </submittedName>
</protein>
<evidence type="ECO:0000256" key="1">
    <source>
        <dbReference type="SAM" id="MobiDB-lite"/>
    </source>
</evidence>
<feature type="compositionally biased region" description="Polar residues" evidence="1">
    <location>
        <begin position="181"/>
        <end position="194"/>
    </location>
</feature>